<keyword evidence="4 9" id="KW-0808">Transferase</keyword>
<dbReference type="PANTHER" id="PTHR11061">
    <property type="entry name" value="RNA M5U METHYLTRANSFERASE"/>
    <property type="match status" value="1"/>
</dbReference>
<feature type="binding site" evidence="9 10">
    <location>
        <position position="270"/>
    </location>
    <ligand>
        <name>S-adenosyl-L-methionine</name>
        <dbReference type="ChEBI" id="CHEBI:59789"/>
    </ligand>
</feature>
<evidence type="ECO:0000256" key="8">
    <source>
        <dbReference type="ARBA" id="ARBA00023014"/>
    </source>
</evidence>
<evidence type="ECO:0000256" key="7">
    <source>
        <dbReference type="ARBA" id="ARBA00023004"/>
    </source>
</evidence>
<dbReference type="InterPro" id="IPR029063">
    <property type="entry name" value="SAM-dependent_MTases_sf"/>
</dbReference>
<evidence type="ECO:0000256" key="4">
    <source>
        <dbReference type="ARBA" id="ARBA00022679"/>
    </source>
</evidence>
<dbReference type="PROSITE" id="PS01230">
    <property type="entry name" value="TRMA_1"/>
    <property type="match status" value="1"/>
</dbReference>
<feature type="active site" description="Nucleophile" evidence="9 10">
    <location>
        <position position="394"/>
    </location>
</feature>
<dbReference type="Proteomes" id="UP000253250">
    <property type="component" value="Unassembled WGS sequence"/>
</dbReference>
<proteinExistence type="inferred from homology"/>
<dbReference type="EC" id="2.1.1.190" evidence="9"/>
<feature type="binding site" evidence="9">
    <location>
        <position position="162"/>
    </location>
    <ligand>
        <name>[4Fe-4S] cluster</name>
        <dbReference type="ChEBI" id="CHEBI:49883"/>
    </ligand>
</feature>
<evidence type="ECO:0000256" key="5">
    <source>
        <dbReference type="ARBA" id="ARBA00022691"/>
    </source>
</evidence>
<dbReference type="NCBIfam" id="TIGR00479">
    <property type="entry name" value="rumA"/>
    <property type="match status" value="1"/>
</dbReference>
<keyword evidence="7 9" id="KW-0408">Iron</keyword>
<evidence type="ECO:0000256" key="9">
    <source>
        <dbReference type="HAMAP-Rule" id="MF_01010"/>
    </source>
</evidence>
<keyword evidence="1 9" id="KW-0004">4Fe-4S</keyword>
<dbReference type="NCBIfam" id="NF009639">
    <property type="entry name" value="PRK13168.1"/>
    <property type="match status" value="1"/>
</dbReference>
<dbReference type="CDD" id="cd02440">
    <property type="entry name" value="AdoMet_MTases"/>
    <property type="match status" value="1"/>
</dbReference>
<dbReference type="SUPFAM" id="SSF50249">
    <property type="entry name" value="Nucleic acid-binding proteins"/>
    <property type="match status" value="1"/>
</dbReference>
<comment type="caution">
    <text evidence="13">The sequence shown here is derived from an EMBL/GenBank/DDBJ whole genome shotgun (WGS) entry which is preliminary data.</text>
</comment>
<feature type="domain" description="TRAM" evidence="12">
    <location>
        <begin position="3"/>
        <end position="61"/>
    </location>
</feature>
<dbReference type="InterPro" id="IPR030390">
    <property type="entry name" value="MeTrfase_TrmA_AS"/>
</dbReference>
<dbReference type="PROSITE" id="PS01231">
    <property type="entry name" value="TRMA_2"/>
    <property type="match status" value="1"/>
</dbReference>
<dbReference type="InterPro" id="IPR002792">
    <property type="entry name" value="TRAM_dom"/>
</dbReference>
<evidence type="ECO:0000256" key="2">
    <source>
        <dbReference type="ARBA" id="ARBA00022552"/>
    </source>
</evidence>
<feature type="binding site" evidence="9 10">
    <location>
        <position position="320"/>
    </location>
    <ligand>
        <name>S-adenosyl-L-methionine</name>
        <dbReference type="ChEBI" id="CHEBI:59789"/>
    </ligand>
</feature>
<dbReference type="Gene3D" id="2.40.50.140">
    <property type="entry name" value="Nucleic acid-binding proteins"/>
    <property type="match status" value="1"/>
</dbReference>
<dbReference type="PROSITE" id="PS50926">
    <property type="entry name" value="TRAM"/>
    <property type="match status" value="1"/>
</dbReference>
<comment type="function">
    <text evidence="9">Catalyzes the formation of 5-methyl-uridine at position 1939 (m5U1939) in 23S rRNA.</text>
</comment>
<dbReference type="GO" id="GO:0003723">
    <property type="term" value="F:RNA binding"/>
    <property type="evidence" value="ECO:0007669"/>
    <property type="project" value="InterPro"/>
</dbReference>
<dbReference type="InterPro" id="IPR001566">
    <property type="entry name" value="23S_rRNA_MeTrfase_RlmD"/>
</dbReference>
<dbReference type="InterPro" id="IPR010280">
    <property type="entry name" value="U5_MeTrfase_fam"/>
</dbReference>
<dbReference type="Pfam" id="PF05958">
    <property type="entry name" value="tRNA_U5-meth_tr"/>
    <property type="match status" value="1"/>
</dbReference>
<dbReference type="InterPro" id="IPR030391">
    <property type="entry name" value="MeTrfase_TrmA_CS"/>
</dbReference>
<keyword evidence="5 9" id="KW-0949">S-adenosyl-L-methionine</keyword>
<dbReference type="RefSeq" id="WP_114283493.1">
    <property type="nucleotide sequence ID" value="NZ_PSYR01000002.1"/>
</dbReference>
<evidence type="ECO:0000256" key="1">
    <source>
        <dbReference type="ARBA" id="ARBA00022485"/>
    </source>
</evidence>
<keyword evidence="2 9" id="KW-0698">rRNA processing</keyword>
<feature type="active site" evidence="11">
    <location>
        <position position="394"/>
    </location>
</feature>
<keyword evidence="8 9" id="KW-0411">Iron-sulfur</keyword>
<dbReference type="GO" id="GO:0051539">
    <property type="term" value="F:4 iron, 4 sulfur cluster binding"/>
    <property type="evidence" value="ECO:0007669"/>
    <property type="project" value="UniProtKB-KW"/>
</dbReference>
<dbReference type="GO" id="GO:0070475">
    <property type="term" value="P:rRNA base methylation"/>
    <property type="evidence" value="ECO:0007669"/>
    <property type="project" value="TreeGrafter"/>
</dbReference>
<comment type="similarity">
    <text evidence="9">Belongs to the class I-like SAM-binding methyltransferase superfamily. RNA M5U methyltransferase family. RlmD subfamily.</text>
</comment>
<feature type="binding site" evidence="9">
    <location>
        <position position="304"/>
    </location>
    <ligand>
        <name>S-adenosyl-L-methionine</name>
        <dbReference type="ChEBI" id="CHEBI:59789"/>
    </ligand>
</feature>
<dbReference type="FunFam" id="2.40.50.140:FF:000097">
    <property type="entry name" value="23S rRNA (uracil(1939)-C(5))-methyltransferase RlmD"/>
    <property type="match status" value="1"/>
</dbReference>
<feature type="binding site" evidence="9">
    <location>
        <position position="74"/>
    </location>
    <ligand>
        <name>[4Fe-4S] cluster</name>
        <dbReference type="ChEBI" id="CHEBI:49883"/>
    </ligand>
</feature>
<evidence type="ECO:0000256" key="10">
    <source>
        <dbReference type="PROSITE-ProRule" id="PRU01024"/>
    </source>
</evidence>
<feature type="binding site" evidence="9">
    <location>
        <position position="80"/>
    </location>
    <ligand>
        <name>[4Fe-4S] cluster</name>
        <dbReference type="ChEBI" id="CHEBI:49883"/>
    </ligand>
</feature>
<keyword evidence="14" id="KW-1185">Reference proteome</keyword>
<dbReference type="GO" id="GO:0070041">
    <property type="term" value="F:rRNA (uridine-C5-)-methyltransferase activity"/>
    <property type="evidence" value="ECO:0007669"/>
    <property type="project" value="UniProtKB-UniRule"/>
</dbReference>
<gene>
    <name evidence="9" type="primary">rlmD</name>
    <name evidence="13" type="ORF">C4900_10285</name>
</gene>
<accession>A0A368HFI0</accession>
<reference evidence="13 14" key="1">
    <citation type="submission" date="2018-02" db="EMBL/GenBank/DDBJ databases">
        <title>Insights into the biology of acidophilic members of the Acidiferrobacteraceae family derived from comparative genomic analyses.</title>
        <authorList>
            <person name="Issotta F."/>
            <person name="Thyssen C."/>
            <person name="Mena C."/>
            <person name="Moya A."/>
            <person name="Bellenberg S."/>
            <person name="Sproer C."/>
            <person name="Covarrubias P.C."/>
            <person name="Sand W."/>
            <person name="Quatrini R."/>
            <person name="Vera M."/>
        </authorList>
    </citation>
    <scope>NUCLEOTIDE SEQUENCE [LARGE SCALE GENOMIC DNA]</scope>
    <source>
        <strain evidence="14">m-1</strain>
    </source>
</reference>
<evidence type="ECO:0000256" key="11">
    <source>
        <dbReference type="PROSITE-ProRule" id="PRU10015"/>
    </source>
</evidence>
<evidence type="ECO:0000256" key="6">
    <source>
        <dbReference type="ARBA" id="ARBA00022723"/>
    </source>
</evidence>
<feature type="binding site" evidence="9 10">
    <location>
        <position position="299"/>
    </location>
    <ligand>
        <name>S-adenosyl-L-methionine</name>
        <dbReference type="ChEBI" id="CHEBI:59789"/>
    </ligand>
</feature>
<evidence type="ECO:0000259" key="12">
    <source>
        <dbReference type="PROSITE" id="PS50926"/>
    </source>
</evidence>
<dbReference type="OrthoDB" id="9804590at2"/>
<dbReference type="EMBL" id="PSYR01000002">
    <property type="protein sequence ID" value="RCN56231.1"/>
    <property type="molecule type" value="Genomic_DNA"/>
</dbReference>
<keyword evidence="3 9" id="KW-0489">Methyltransferase</keyword>
<feature type="binding site" evidence="9 10">
    <location>
        <position position="368"/>
    </location>
    <ligand>
        <name>S-adenosyl-L-methionine</name>
        <dbReference type="ChEBI" id="CHEBI:59789"/>
    </ligand>
</feature>
<dbReference type="GO" id="GO:0005506">
    <property type="term" value="F:iron ion binding"/>
    <property type="evidence" value="ECO:0007669"/>
    <property type="project" value="UniProtKB-UniRule"/>
</dbReference>
<organism evidence="13 14">
    <name type="scientific">Acidiferrobacter thiooxydans</name>
    <dbReference type="NCBI Taxonomy" id="163359"/>
    <lineage>
        <taxon>Bacteria</taxon>
        <taxon>Pseudomonadati</taxon>
        <taxon>Pseudomonadota</taxon>
        <taxon>Gammaproteobacteria</taxon>
        <taxon>Acidiferrobacterales</taxon>
        <taxon>Acidiferrobacteraceae</taxon>
        <taxon>Acidiferrobacter</taxon>
    </lineage>
</organism>
<comment type="catalytic activity">
    <reaction evidence="9">
        <text>uridine(1939) in 23S rRNA + S-adenosyl-L-methionine = 5-methyluridine(1939) in 23S rRNA + S-adenosyl-L-homocysteine + H(+)</text>
        <dbReference type="Rhea" id="RHEA:42908"/>
        <dbReference type="Rhea" id="RHEA-COMP:10278"/>
        <dbReference type="Rhea" id="RHEA-COMP:10279"/>
        <dbReference type="ChEBI" id="CHEBI:15378"/>
        <dbReference type="ChEBI" id="CHEBI:57856"/>
        <dbReference type="ChEBI" id="CHEBI:59789"/>
        <dbReference type="ChEBI" id="CHEBI:65315"/>
        <dbReference type="ChEBI" id="CHEBI:74447"/>
        <dbReference type="EC" id="2.1.1.190"/>
    </reaction>
</comment>
<evidence type="ECO:0000313" key="14">
    <source>
        <dbReference type="Proteomes" id="UP000253250"/>
    </source>
</evidence>
<protein>
    <recommendedName>
        <fullName evidence="9">23S rRNA (uracil(1939)-C(5))-methyltransferase RlmD</fullName>
        <ecNumber evidence="9">2.1.1.190</ecNumber>
    </recommendedName>
    <alternativeName>
        <fullName evidence="9">23S rRNA(m5U1939)-methyltransferase</fullName>
    </alternativeName>
</protein>
<dbReference type="HAMAP" id="MF_01010">
    <property type="entry name" value="23SrRNA_methyltr_RlmD"/>
    <property type="match status" value="1"/>
</dbReference>
<feature type="binding site" evidence="9">
    <location>
        <position position="347"/>
    </location>
    <ligand>
        <name>S-adenosyl-L-methionine</name>
        <dbReference type="ChEBI" id="CHEBI:59789"/>
    </ligand>
</feature>
<dbReference type="AlphaFoldDB" id="A0A368HFI0"/>
<dbReference type="Pfam" id="PF01938">
    <property type="entry name" value="TRAM"/>
    <property type="match status" value="1"/>
</dbReference>
<feature type="binding site" evidence="9">
    <location>
        <position position="83"/>
    </location>
    <ligand>
        <name>[4Fe-4S] cluster</name>
        <dbReference type="ChEBI" id="CHEBI:49883"/>
    </ligand>
</feature>
<sequence length="439" mass="47105">MRTRHLPEDATCVIASLNHDGSGVGHCDGKVVFVDGALPGEEVRFRYVGRRRRYDTGAVREILVRSAKRVEARCAHFGVCGGCQLQHLEPTAQLAAKEGIVREAFAHIAQVDCADWAPPVTGPVFAYRRKARLGARVVDKKGGLLLGFRERRHSYIAPLSYCHTLDARLGAHLADVKALIAGLSCPEAIPQVEFAAGDDAAALVVRHLRDLTAADLRALSAFGETQGLAMHVQAGGPETVQHVGGPSLVLHYALPEFAVDLTFGPTDFIQVNGETNKAMVAQAVDWLGLETSSRVLDLFCGLGNFTLPIARHAASVFGIEGAPALVDKARRNARANDLDNATFAVADLDADTLGDVLAERPFDAALLDPPRTGAMAAVKALAGRGVPRLVYVSCNPATLARDAQWLVHKGGYRLRRAGVVDMFPQTHHVEAMALFTRDA</sequence>
<dbReference type="InterPro" id="IPR012340">
    <property type="entry name" value="NA-bd_OB-fold"/>
</dbReference>
<dbReference type="SUPFAM" id="SSF53335">
    <property type="entry name" value="S-adenosyl-L-methionine-dependent methyltransferases"/>
    <property type="match status" value="1"/>
</dbReference>
<evidence type="ECO:0000313" key="13">
    <source>
        <dbReference type="EMBL" id="RCN56231.1"/>
    </source>
</evidence>
<dbReference type="PROSITE" id="PS51687">
    <property type="entry name" value="SAM_MT_RNA_M5U"/>
    <property type="match status" value="1"/>
</dbReference>
<dbReference type="Gene3D" id="3.40.50.150">
    <property type="entry name" value="Vaccinia Virus protein VP39"/>
    <property type="match status" value="1"/>
</dbReference>
<keyword evidence="6 9" id="KW-0479">Metal-binding</keyword>
<dbReference type="Gene3D" id="2.40.50.1070">
    <property type="match status" value="1"/>
</dbReference>
<dbReference type="PANTHER" id="PTHR11061:SF49">
    <property type="entry name" value="23S RRNA (URACIL(1939)-C(5))-METHYLTRANSFERASE RLMD"/>
    <property type="match status" value="1"/>
</dbReference>
<name>A0A368HFI0_9GAMM</name>
<evidence type="ECO:0000256" key="3">
    <source>
        <dbReference type="ARBA" id="ARBA00022603"/>
    </source>
</evidence>